<dbReference type="KEGG" id="ckw:CKALI_11435"/>
<dbReference type="RefSeq" id="WP_156193454.1">
    <property type="nucleotide sequence ID" value="NZ_CP046452.1"/>
</dbReference>
<reference evidence="3" key="1">
    <citation type="submission" date="2019-11" db="EMBL/GenBank/DDBJ databases">
        <title>Complete genome sequence of Corynebacterium kalinowskii 1959, a novel Corynebacterium species isolated from soil of a small paddock in Vilsendorf, Germany.</title>
        <authorList>
            <person name="Schaffert L."/>
            <person name="Ruwe M."/>
            <person name="Milse J."/>
            <person name="Hanuschka K."/>
            <person name="Ortseifen V."/>
            <person name="Droste J."/>
            <person name="Brandt D."/>
            <person name="Schlueter L."/>
            <person name="Kutter Y."/>
            <person name="Vinke S."/>
            <person name="Viehoefer P."/>
            <person name="Jacob L."/>
            <person name="Luebke N.-C."/>
            <person name="Schulte-Berndt E."/>
            <person name="Hain C."/>
            <person name="Linder M."/>
            <person name="Schmidt P."/>
            <person name="Wollenschlaeger L."/>
            <person name="Luttermann T."/>
            <person name="Thieme E."/>
            <person name="Hassa J."/>
            <person name="Haak M."/>
            <person name="Wittchen M."/>
            <person name="Mentz A."/>
            <person name="Persicke M."/>
            <person name="Busche T."/>
            <person name="Ruckert C."/>
        </authorList>
    </citation>
    <scope>NUCLEOTIDE SEQUENCE [LARGE SCALE GENOMIC DNA]</scope>
    <source>
        <strain evidence="3">1959</strain>
    </source>
</reference>
<name>A0A6B8VT77_9CORY</name>
<gene>
    <name evidence="2" type="ORF">CKALI_11435</name>
</gene>
<dbReference type="Pfam" id="PF03374">
    <property type="entry name" value="ANT"/>
    <property type="match status" value="1"/>
</dbReference>
<dbReference type="PANTHER" id="PTHR36180">
    <property type="entry name" value="DNA-BINDING PROTEIN-RELATED-RELATED"/>
    <property type="match status" value="1"/>
</dbReference>
<dbReference type="PANTHER" id="PTHR36180:SF2">
    <property type="entry name" value="BRO FAMILY PROTEIN"/>
    <property type="match status" value="1"/>
</dbReference>
<sequence length="259" mass="29052">MSEVQLLDFRGNQVRIISDDFGEPMWVAADIARVLEYRDANTMFRGVDDEDKGYAKVRTPGGAQTMTTVNESGLYTAIVRANSDRARAFRRWITTEVLPSIRRTGSYSVVEKPLSGHELMAAAVLEAQKVLAEREDRIRELEPKAAAWANLASVGGDLSVSEAAKVLSRDPDISIGRQRLFDFMEEIGWIFRAGSGRRAHWEPYQRHVDNGRLVAKFGKPFFNSRTEEWEQAAPTLRVTPKGIEALRDRLAVGSQLSII</sequence>
<protein>
    <submittedName>
        <fullName evidence="2">Phage antirepressor protein KilAC domain protein</fullName>
    </submittedName>
</protein>
<evidence type="ECO:0000259" key="1">
    <source>
        <dbReference type="PROSITE" id="PS51750"/>
    </source>
</evidence>
<dbReference type="AlphaFoldDB" id="A0A6B8VT77"/>
<evidence type="ECO:0000313" key="2">
    <source>
        <dbReference type="EMBL" id="QGU03131.1"/>
    </source>
</evidence>
<keyword evidence="3" id="KW-1185">Reference proteome</keyword>
<feature type="domain" description="Bro-N" evidence="1">
    <location>
        <begin position="1"/>
        <end position="105"/>
    </location>
</feature>
<evidence type="ECO:0000313" key="3">
    <source>
        <dbReference type="Proteomes" id="UP000427071"/>
    </source>
</evidence>
<dbReference type="Pfam" id="PF02498">
    <property type="entry name" value="Bro-N"/>
    <property type="match status" value="1"/>
</dbReference>
<dbReference type="GO" id="GO:0003677">
    <property type="term" value="F:DNA binding"/>
    <property type="evidence" value="ECO:0007669"/>
    <property type="project" value="InterPro"/>
</dbReference>
<dbReference type="EMBL" id="CP046452">
    <property type="protein sequence ID" value="QGU03131.1"/>
    <property type="molecule type" value="Genomic_DNA"/>
</dbReference>
<proteinExistence type="predicted"/>
<dbReference type="InterPro" id="IPR005039">
    <property type="entry name" value="Ant_C"/>
</dbReference>
<dbReference type="PROSITE" id="PS51750">
    <property type="entry name" value="BRO_N"/>
    <property type="match status" value="1"/>
</dbReference>
<organism evidence="2 3">
    <name type="scientific">Corynebacterium kalinowskii</name>
    <dbReference type="NCBI Taxonomy" id="2675216"/>
    <lineage>
        <taxon>Bacteria</taxon>
        <taxon>Bacillati</taxon>
        <taxon>Actinomycetota</taxon>
        <taxon>Actinomycetes</taxon>
        <taxon>Mycobacteriales</taxon>
        <taxon>Corynebacteriaceae</taxon>
        <taxon>Corynebacterium</taxon>
    </lineage>
</organism>
<dbReference type="SMART" id="SM01040">
    <property type="entry name" value="Bro-N"/>
    <property type="match status" value="1"/>
</dbReference>
<dbReference type="InterPro" id="IPR003497">
    <property type="entry name" value="BRO_N_domain"/>
</dbReference>
<dbReference type="Proteomes" id="UP000427071">
    <property type="component" value="Chromosome"/>
</dbReference>
<accession>A0A6B8VT77</accession>